<reference evidence="1" key="1">
    <citation type="submission" date="2019-08" db="EMBL/GenBank/DDBJ databases">
        <authorList>
            <person name="Kucharzyk K."/>
            <person name="Murdoch R.W."/>
            <person name="Higgins S."/>
            <person name="Loffler F."/>
        </authorList>
    </citation>
    <scope>NUCLEOTIDE SEQUENCE</scope>
</reference>
<organism evidence="1">
    <name type="scientific">bioreactor metagenome</name>
    <dbReference type="NCBI Taxonomy" id="1076179"/>
    <lineage>
        <taxon>unclassified sequences</taxon>
        <taxon>metagenomes</taxon>
        <taxon>ecological metagenomes</taxon>
    </lineage>
</organism>
<proteinExistence type="predicted"/>
<evidence type="ECO:0000313" key="1">
    <source>
        <dbReference type="EMBL" id="MPN42450.1"/>
    </source>
</evidence>
<dbReference type="EMBL" id="VSSQ01100188">
    <property type="protein sequence ID" value="MPN42450.1"/>
    <property type="molecule type" value="Genomic_DNA"/>
</dbReference>
<protein>
    <submittedName>
        <fullName evidence="1">Uncharacterized protein</fullName>
    </submittedName>
</protein>
<accession>A0A645HUB2</accession>
<dbReference type="AlphaFoldDB" id="A0A645HUB2"/>
<name>A0A645HUB2_9ZZZZ</name>
<comment type="caution">
    <text evidence="1">The sequence shown here is derived from an EMBL/GenBank/DDBJ whole genome shotgun (WGS) entry which is preliminary data.</text>
</comment>
<sequence length="161" mass="18388">MLLGGDTGSIVRHVDPDLTVIACQRHHNMAAAFGHELGRIGQQIDHDLQQTVVIRPQHRHLLRQAGLDHRSAVAEQLRRGINGMIDQLPHVHVRIMPFSVPRLDLGQVQHLIDQTRQTLGLGDDDAQEALARRQLDPGILQHHFRKRPDRSQRRAQLMRDR</sequence>
<gene>
    <name evidence="1" type="ORF">SDC9_190007</name>
</gene>